<evidence type="ECO:0000256" key="10">
    <source>
        <dbReference type="ARBA" id="ARBA00022840"/>
    </source>
</evidence>
<dbReference type="SUPFAM" id="SSF56112">
    <property type="entry name" value="Protein kinase-like (PK-like)"/>
    <property type="match status" value="1"/>
</dbReference>
<evidence type="ECO:0000313" key="16">
    <source>
        <dbReference type="EMBL" id="MBB2958072.1"/>
    </source>
</evidence>
<dbReference type="Pfam" id="PF18085">
    <property type="entry name" value="Mak_N_cap"/>
    <property type="match status" value="1"/>
</dbReference>
<reference evidence="16 17" key="1">
    <citation type="submission" date="2020-08" db="EMBL/GenBank/DDBJ databases">
        <title>Sequencing the genomes of 1000 actinobacteria strains.</title>
        <authorList>
            <person name="Klenk H.-P."/>
        </authorList>
    </citation>
    <scope>NUCLEOTIDE SEQUENCE [LARGE SCALE GENOMIC DNA]</scope>
    <source>
        <strain evidence="16 17">DSM 20419</strain>
    </source>
</reference>
<gene>
    <name evidence="16" type="ORF">FHX72_002217</name>
</gene>
<sequence length="515" mass="55118">MTDLIHMLRDWMPKQRWYSGGEGRAPQLTHLGSYVLANPNGEAGVHLVTVPCILDSSGDEPVVYQVPTVLREVDARVPALGYIGSISNASGRVSAVVDGPHDIAFAKALLTLLEREGHAPGAGGRSDIAAYGLPMPGAVVGSFVTSRVLSGEQSNTSIICEMRLPDGSDAAPLILKVFRMLHDGENPEVTLQSALAAAGSVRVPPAIGHLSGYWPDPRARDGRASGNFVFAQEFLPGVEDAWRVALRAAETGDDFGDAAYTLGEATAEVHRTLREVLPSVESTVPKVQAEVAAMRQRLDAAIAVAPALERLRGAAEEVYAHAADMHWPRLQRVHGDLHLGQVLAVQDRGWVFLDFEGEPLRTIEQRNTADAPQRDIAGILRSFDYVAGSLEMTTGRNVAGDWAARARQSFLNGYAAAVSGEARVGRHTGAITLEGRAARRQAEDAHDAADARELAGAAGGSGGRSLEDRPLSAAEAAALIRVFELDKALYEVIYEASQRPAWLRIPVRAVQRILA</sequence>
<evidence type="ECO:0000256" key="9">
    <source>
        <dbReference type="ARBA" id="ARBA00022777"/>
    </source>
</evidence>
<evidence type="ECO:0000256" key="3">
    <source>
        <dbReference type="ARBA" id="ARBA00011245"/>
    </source>
</evidence>
<name>A0A7W4UP56_9MICO</name>
<evidence type="ECO:0000256" key="8">
    <source>
        <dbReference type="ARBA" id="ARBA00022741"/>
    </source>
</evidence>
<keyword evidence="7" id="KW-0808">Transferase</keyword>
<dbReference type="GO" id="GO:0005524">
    <property type="term" value="F:ATP binding"/>
    <property type="evidence" value="ECO:0007669"/>
    <property type="project" value="UniProtKB-KW"/>
</dbReference>
<dbReference type="InterPro" id="IPR011009">
    <property type="entry name" value="Kinase-like_dom_sf"/>
</dbReference>
<comment type="subunit">
    <text evidence="3">Monomer.</text>
</comment>
<protein>
    <recommendedName>
        <fullName evidence="5">Maltokinase</fullName>
        <ecNumber evidence="4">2.7.1.175</ecNumber>
    </recommendedName>
    <alternativeName>
        <fullName evidence="13">Maltose-1-phosphate synthase</fullName>
    </alternativeName>
</protein>
<comment type="caution">
    <text evidence="16">The sequence shown here is derived from an EMBL/GenBank/DDBJ whole genome shotgun (WGS) entry which is preliminary data.</text>
</comment>
<evidence type="ECO:0000256" key="5">
    <source>
        <dbReference type="ARBA" id="ARBA00013882"/>
    </source>
</evidence>
<evidence type="ECO:0000256" key="14">
    <source>
        <dbReference type="ARBA" id="ARBA00049067"/>
    </source>
</evidence>
<dbReference type="EMBL" id="JACHWJ010000003">
    <property type="protein sequence ID" value="MBB2958072.1"/>
    <property type="molecule type" value="Genomic_DNA"/>
</dbReference>
<evidence type="ECO:0000256" key="12">
    <source>
        <dbReference type="ARBA" id="ARBA00023277"/>
    </source>
</evidence>
<evidence type="ECO:0000256" key="7">
    <source>
        <dbReference type="ARBA" id="ARBA00022679"/>
    </source>
</evidence>
<keyword evidence="8" id="KW-0547">Nucleotide-binding</keyword>
<dbReference type="Gene3D" id="3.90.1200.10">
    <property type="match status" value="1"/>
</dbReference>
<dbReference type="UniPathway" id="UPA00164"/>
<comment type="catalytic activity">
    <reaction evidence="14">
        <text>D-maltose + ATP = alpha-maltose 1-phosphate + ADP + H(+)</text>
        <dbReference type="Rhea" id="RHEA:31915"/>
        <dbReference type="ChEBI" id="CHEBI:15378"/>
        <dbReference type="ChEBI" id="CHEBI:17306"/>
        <dbReference type="ChEBI" id="CHEBI:30616"/>
        <dbReference type="ChEBI" id="CHEBI:63576"/>
        <dbReference type="ChEBI" id="CHEBI:456216"/>
        <dbReference type="EC" id="2.7.1.175"/>
    </reaction>
</comment>
<dbReference type="GO" id="GO:0005978">
    <property type="term" value="P:glycogen biosynthetic process"/>
    <property type="evidence" value="ECO:0007669"/>
    <property type="project" value="UniProtKB-UniPathway"/>
</dbReference>
<keyword evidence="9" id="KW-0418">Kinase</keyword>
<evidence type="ECO:0000313" key="17">
    <source>
        <dbReference type="Proteomes" id="UP000545286"/>
    </source>
</evidence>
<evidence type="ECO:0000256" key="13">
    <source>
        <dbReference type="ARBA" id="ARBA00031251"/>
    </source>
</evidence>
<dbReference type="InterPro" id="IPR040999">
    <property type="entry name" value="Mak_N_cap"/>
</dbReference>
<evidence type="ECO:0000256" key="4">
    <source>
        <dbReference type="ARBA" id="ARBA00011962"/>
    </source>
</evidence>
<evidence type="ECO:0000256" key="6">
    <source>
        <dbReference type="ARBA" id="ARBA00022600"/>
    </source>
</evidence>
<dbReference type="GO" id="GO:0016301">
    <property type="term" value="F:kinase activity"/>
    <property type="evidence" value="ECO:0007669"/>
    <property type="project" value="UniProtKB-KW"/>
</dbReference>
<comment type="similarity">
    <text evidence="2">Belongs to the aminoglycoside phosphotransferase family.</text>
</comment>
<dbReference type="AlphaFoldDB" id="A0A7W4UP56"/>
<comment type="pathway">
    <text evidence="1">Glycan biosynthesis; glycogen biosynthesis.</text>
</comment>
<organism evidence="16 17">
    <name type="scientific">Pseudoclavibacter helvolus</name>
    <dbReference type="NCBI Taxonomy" id="255205"/>
    <lineage>
        <taxon>Bacteria</taxon>
        <taxon>Bacillati</taxon>
        <taxon>Actinomycetota</taxon>
        <taxon>Actinomycetes</taxon>
        <taxon>Micrococcales</taxon>
        <taxon>Microbacteriaceae</taxon>
        <taxon>Pseudoclavibacter</taxon>
    </lineage>
</organism>
<proteinExistence type="inferred from homology"/>
<evidence type="ECO:0000256" key="11">
    <source>
        <dbReference type="ARBA" id="ARBA00023056"/>
    </source>
</evidence>
<accession>A0A7W4UP56</accession>
<keyword evidence="12" id="KW-0119">Carbohydrate metabolism</keyword>
<evidence type="ECO:0000259" key="15">
    <source>
        <dbReference type="Pfam" id="PF18085"/>
    </source>
</evidence>
<feature type="domain" description="Maltokinase N-terminal cap" evidence="15">
    <location>
        <begin position="11"/>
        <end position="102"/>
    </location>
</feature>
<evidence type="ECO:0000256" key="2">
    <source>
        <dbReference type="ARBA" id="ARBA00006219"/>
    </source>
</evidence>
<evidence type="ECO:0000256" key="1">
    <source>
        <dbReference type="ARBA" id="ARBA00004964"/>
    </source>
</evidence>
<dbReference type="RefSeq" id="WP_183624980.1">
    <property type="nucleotide sequence ID" value="NZ_JACHWJ010000003.1"/>
</dbReference>
<dbReference type="EC" id="2.7.1.175" evidence="4"/>
<keyword evidence="11" id="KW-0320">Glycogen biosynthesis</keyword>
<keyword evidence="6" id="KW-0321">Glycogen metabolism</keyword>
<keyword evidence="17" id="KW-1185">Reference proteome</keyword>
<keyword evidence="10" id="KW-0067">ATP-binding</keyword>
<dbReference type="Proteomes" id="UP000545286">
    <property type="component" value="Unassembled WGS sequence"/>
</dbReference>